<dbReference type="EMBL" id="JARAKH010000021">
    <property type="protein sequence ID" value="KAK8393043.1"/>
    <property type="molecule type" value="Genomic_DNA"/>
</dbReference>
<reference evidence="2 3" key="1">
    <citation type="submission" date="2023-03" db="EMBL/GenBank/DDBJ databases">
        <title>High-quality genome of Scylla paramamosain provides insights in environmental adaptation.</title>
        <authorList>
            <person name="Zhang L."/>
        </authorList>
    </citation>
    <scope>NUCLEOTIDE SEQUENCE [LARGE SCALE GENOMIC DNA]</scope>
    <source>
        <strain evidence="2">LZ_2023a</strain>
        <tissue evidence="2">Muscle</tissue>
    </source>
</reference>
<dbReference type="Proteomes" id="UP001487740">
    <property type="component" value="Unassembled WGS sequence"/>
</dbReference>
<comment type="caution">
    <text evidence="2">The sequence shown here is derived from an EMBL/GenBank/DDBJ whole genome shotgun (WGS) entry which is preliminary data.</text>
</comment>
<evidence type="ECO:0000313" key="2">
    <source>
        <dbReference type="EMBL" id="KAK8393043.1"/>
    </source>
</evidence>
<protein>
    <submittedName>
        <fullName evidence="2">Uncharacterized protein</fullName>
    </submittedName>
</protein>
<evidence type="ECO:0000313" key="3">
    <source>
        <dbReference type="Proteomes" id="UP001487740"/>
    </source>
</evidence>
<accession>A0AAW0TZ30</accession>
<gene>
    <name evidence="2" type="ORF">O3P69_013231</name>
</gene>
<sequence>MADRRAGTRRSRQSSFSSHLEPSDFPTHSIRTPSHSPSLRRVSLSSLQQPPHLFNPNDTAHLNPPRVWPVLITVSTSEGVSLAAVRMFEAGNVQYKTQDGGLNEEATQRSTAT</sequence>
<name>A0AAW0TZ30_SCYPA</name>
<feature type="region of interest" description="Disordered" evidence="1">
    <location>
        <begin position="1"/>
        <end position="64"/>
    </location>
</feature>
<organism evidence="2 3">
    <name type="scientific">Scylla paramamosain</name>
    <name type="common">Mud crab</name>
    <dbReference type="NCBI Taxonomy" id="85552"/>
    <lineage>
        <taxon>Eukaryota</taxon>
        <taxon>Metazoa</taxon>
        <taxon>Ecdysozoa</taxon>
        <taxon>Arthropoda</taxon>
        <taxon>Crustacea</taxon>
        <taxon>Multicrustacea</taxon>
        <taxon>Malacostraca</taxon>
        <taxon>Eumalacostraca</taxon>
        <taxon>Eucarida</taxon>
        <taxon>Decapoda</taxon>
        <taxon>Pleocyemata</taxon>
        <taxon>Brachyura</taxon>
        <taxon>Eubrachyura</taxon>
        <taxon>Portunoidea</taxon>
        <taxon>Portunidae</taxon>
        <taxon>Portuninae</taxon>
        <taxon>Scylla</taxon>
    </lineage>
</organism>
<evidence type="ECO:0000256" key="1">
    <source>
        <dbReference type="SAM" id="MobiDB-lite"/>
    </source>
</evidence>
<dbReference type="AlphaFoldDB" id="A0AAW0TZ30"/>
<feature type="compositionally biased region" description="Low complexity" evidence="1">
    <location>
        <begin position="33"/>
        <end position="50"/>
    </location>
</feature>
<proteinExistence type="predicted"/>
<keyword evidence="3" id="KW-1185">Reference proteome</keyword>